<dbReference type="Gene3D" id="3.90.226.10">
    <property type="entry name" value="2-enoyl-CoA Hydratase, Chain A, domain 1"/>
    <property type="match status" value="1"/>
</dbReference>
<dbReference type="CDD" id="cd06558">
    <property type="entry name" value="crotonase-like"/>
    <property type="match status" value="1"/>
</dbReference>
<dbReference type="InterPro" id="IPR001753">
    <property type="entry name" value="Enoyl-CoA_hydra/iso"/>
</dbReference>
<dbReference type="Proteomes" id="UP001595823">
    <property type="component" value="Unassembled WGS sequence"/>
</dbReference>
<dbReference type="PANTHER" id="PTHR42964:SF1">
    <property type="entry name" value="POLYKETIDE BIOSYNTHESIS ENOYL-COA HYDRATASE PKSH-RELATED"/>
    <property type="match status" value="1"/>
</dbReference>
<proteinExistence type="inferred from homology"/>
<dbReference type="PANTHER" id="PTHR42964">
    <property type="entry name" value="ENOYL-COA HYDRATASE"/>
    <property type="match status" value="1"/>
</dbReference>
<evidence type="ECO:0000313" key="2">
    <source>
        <dbReference type="EMBL" id="MFC4334534.1"/>
    </source>
</evidence>
<dbReference type="SUPFAM" id="SSF52096">
    <property type="entry name" value="ClpP/crotonase"/>
    <property type="match status" value="1"/>
</dbReference>
<accession>A0ABV8TVN6</accession>
<dbReference type="Pfam" id="PF00378">
    <property type="entry name" value="ECH_1"/>
    <property type="match status" value="1"/>
</dbReference>
<name>A0ABV8TVN6_9ACTN</name>
<dbReference type="Gene3D" id="1.10.12.10">
    <property type="entry name" value="Lyase 2-enoyl-coa Hydratase, Chain A, domain 2"/>
    <property type="match status" value="1"/>
</dbReference>
<comment type="similarity">
    <text evidence="1">Belongs to the enoyl-CoA hydratase/isomerase family.</text>
</comment>
<dbReference type="InterPro" id="IPR029045">
    <property type="entry name" value="ClpP/crotonase-like_dom_sf"/>
</dbReference>
<keyword evidence="3" id="KW-1185">Reference proteome</keyword>
<organism evidence="2 3">
    <name type="scientific">Salininema proteolyticum</name>
    <dbReference type="NCBI Taxonomy" id="1607685"/>
    <lineage>
        <taxon>Bacteria</taxon>
        <taxon>Bacillati</taxon>
        <taxon>Actinomycetota</taxon>
        <taxon>Actinomycetes</taxon>
        <taxon>Glycomycetales</taxon>
        <taxon>Glycomycetaceae</taxon>
        <taxon>Salininema</taxon>
    </lineage>
</organism>
<dbReference type="RefSeq" id="WP_380618322.1">
    <property type="nucleotide sequence ID" value="NZ_JBHSDK010000007.1"/>
</dbReference>
<evidence type="ECO:0000256" key="1">
    <source>
        <dbReference type="ARBA" id="ARBA00005254"/>
    </source>
</evidence>
<protein>
    <submittedName>
        <fullName evidence="2">Enoyl-CoA hydratase/isomerase family protein</fullName>
    </submittedName>
</protein>
<sequence>MQSNDALIISKATTGVTTVTLNRPSSRNALSRALIGELAKAFTELSSDDGTRVVVLDHAGPVFCAGADLKESAAARDLGDLPAAALPSLFLAMDECPKPIVVVARGGVRGGGMGLLAAADLAVVAEDAKLAFSEVRLGVVPAVIGPVVAQRLTPARTRELFLTGETFTGQDAAYFGLADIAAPSEDVEEALHTAVGLLLQGGPSAQAGIKEITRHPHLSSELAQAAETTARYFLSEEGQEGVAAFTEKRRPSWVI</sequence>
<reference evidence="3" key="1">
    <citation type="journal article" date="2019" name="Int. J. Syst. Evol. Microbiol.">
        <title>The Global Catalogue of Microorganisms (GCM) 10K type strain sequencing project: providing services to taxonomists for standard genome sequencing and annotation.</title>
        <authorList>
            <consortium name="The Broad Institute Genomics Platform"/>
            <consortium name="The Broad Institute Genome Sequencing Center for Infectious Disease"/>
            <person name="Wu L."/>
            <person name="Ma J."/>
        </authorList>
    </citation>
    <scope>NUCLEOTIDE SEQUENCE [LARGE SCALE GENOMIC DNA]</scope>
    <source>
        <strain evidence="3">IBRC-M 10908</strain>
    </source>
</reference>
<comment type="caution">
    <text evidence="2">The sequence shown here is derived from an EMBL/GenBank/DDBJ whole genome shotgun (WGS) entry which is preliminary data.</text>
</comment>
<gene>
    <name evidence="2" type="ORF">ACFPET_04900</name>
</gene>
<dbReference type="InterPro" id="IPR014748">
    <property type="entry name" value="Enoyl-CoA_hydra_C"/>
</dbReference>
<dbReference type="EMBL" id="JBHSDK010000007">
    <property type="protein sequence ID" value="MFC4334534.1"/>
    <property type="molecule type" value="Genomic_DNA"/>
</dbReference>
<evidence type="ECO:0000313" key="3">
    <source>
        <dbReference type="Proteomes" id="UP001595823"/>
    </source>
</evidence>
<dbReference type="InterPro" id="IPR051683">
    <property type="entry name" value="Enoyl-CoA_Hydratase/Isomerase"/>
</dbReference>